<reference evidence="2" key="1">
    <citation type="submission" date="2023-06" db="EMBL/GenBank/DDBJ databases">
        <title>Genome-scale phylogeny and comparative genomics of the fungal order Sordariales.</title>
        <authorList>
            <consortium name="Lawrence Berkeley National Laboratory"/>
            <person name="Hensen N."/>
            <person name="Bonometti L."/>
            <person name="Westerberg I."/>
            <person name="Brannstrom I.O."/>
            <person name="Guillou S."/>
            <person name="Cros-Aarteil S."/>
            <person name="Calhoun S."/>
            <person name="Haridas S."/>
            <person name="Kuo A."/>
            <person name="Mondo S."/>
            <person name="Pangilinan J."/>
            <person name="Riley R."/>
            <person name="Labutti K."/>
            <person name="Andreopoulos B."/>
            <person name="Lipzen A."/>
            <person name="Chen C."/>
            <person name="Yanf M."/>
            <person name="Daum C."/>
            <person name="Ng V."/>
            <person name="Clum A."/>
            <person name="Steindorff A."/>
            <person name="Ohm R."/>
            <person name="Martin F."/>
            <person name="Silar P."/>
            <person name="Natvig D."/>
            <person name="Lalanne C."/>
            <person name="Gautier V."/>
            <person name="Ament-Velasquez S.L."/>
            <person name="Kruys A."/>
            <person name="Hutchinson M.I."/>
            <person name="Powell A.J."/>
            <person name="Barry K."/>
            <person name="Miller A.N."/>
            <person name="Grigoriev I.V."/>
            <person name="Debuchy R."/>
            <person name="Gladieux P."/>
            <person name="Thoren M.H."/>
            <person name="Johannesson H."/>
        </authorList>
    </citation>
    <scope>NUCLEOTIDE SEQUENCE</scope>
    <source>
        <strain evidence="2">SMH4607-1</strain>
    </source>
</reference>
<evidence type="ECO:0000313" key="3">
    <source>
        <dbReference type="Proteomes" id="UP001172102"/>
    </source>
</evidence>
<dbReference type="Proteomes" id="UP001172102">
    <property type="component" value="Unassembled WGS sequence"/>
</dbReference>
<proteinExistence type="predicted"/>
<sequence length="84" mass="9138">MHLDARQQSSTKTGHPISPFEPRTGHLVSHRHFLRFADFPCRPSSANFGTIPQTGCSHRGAVDPCGDSPLVMVVSGADINTFHL</sequence>
<feature type="compositionally biased region" description="Polar residues" evidence="1">
    <location>
        <begin position="1"/>
        <end position="13"/>
    </location>
</feature>
<feature type="region of interest" description="Disordered" evidence="1">
    <location>
        <begin position="1"/>
        <end position="22"/>
    </location>
</feature>
<comment type="caution">
    <text evidence="2">The sequence shown here is derived from an EMBL/GenBank/DDBJ whole genome shotgun (WGS) entry which is preliminary data.</text>
</comment>
<evidence type="ECO:0000256" key="1">
    <source>
        <dbReference type="SAM" id="MobiDB-lite"/>
    </source>
</evidence>
<gene>
    <name evidence="2" type="ORF">B0H67DRAFT_571407</name>
</gene>
<keyword evidence="3" id="KW-1185">Reference proteome</keyword>
<name>A0AA40B143_9PEZI</name>
<dbReference type="AlphaFoldDB" id="A0AA40B143"/>
<evidence type="ECO:0000313" key="2">
    <source>
        <dbReference type="EMBL" id="KAK0725758.1"/>
    </source>
</evidence>
<organism evidence="2 3">
    <name type="scientific">Lasiosphaeris hirsuta</name>
    <dbReference type="NCBI Taxonomy" id="260670"/>
    <lineage>
        <taxon>Eukaryota</taxon>
        <taxon>Fungi</taxon>
        <taxon>Dikarya</taxon>
        <taxon>Ascomycota</taxon>
        <taxon>Pezizomycotina</taxon>
        <taxon>Sordariomycetes</taxon>
        <taxon>Sordariomycetidae</taxon>
        <taxon>Sordariales</taxon>
        <taxon>Lasiosphaeriaceae</taxon>
        <taxon>Lasiosphaeris</taxon>
    </lineage>
</organism>
<protein>
    <submittedName>
        <fullName evidence="2">Uncharacterized protein</fullName>
    </submittedName>
</protein>
<accession>A0AA40B143</accession>
<dbReference type="EMBL" id="JAUKUA010000002">
    <property type="protein sequence ID" value="KAK0725758.1"/>
    <property type="molecule type" value="Genomic_DNA"/>
</dbReference>